<keyword evidence="7" id="KW-1015">Disulfide bond</keyword>
<evidence type="ECO:0000256" key="3">
    <source>
        <dbReference type="ARBA" id="ARBA00011738"/>
    </source>
</evidence>
<dbReference type="InterPro" id="IPR023549">
    <property type="entry name" value="Subtilisin_inhibitor"/>
</dbReference>
<evidence type="ECO:0000256" key="7">
    <source>
        <dbReference type="ARBA" id="ARBA00023157"/>
    </source>
</evidence>
<evidence type="ECO:0000256" key="6">
    <source>
        <dbReference type="ARBA" id="ARBA00022900"/>
    </source>
</evidence>
<proteinExistence type="inferred from homology"/>
<evidence type="ECO:0000256" key="8">
    <source>
        <dbReference type="RuleBase" id="RU003471"/>
    </source>
</evidence>
<accession>A0A542CTI7</accession>
<keyword evidence="4" id="KW-0964">Secreted</keyword>
<dbReference type="OrthoDB" id="4567948at2"/>
<comment type="similarity">
    <text evidence="2 8">Belongs to the protease inhibitor I16 (SSI) family.</text>
</comment>
<evidence type="ECO:0000313" key="11">
    <source>
        <dbReference type="Proteomes" id="UP000320876"/>
    </source>
</evidence>
<dbReference type="InterPro" id="IPR036819">
    <property type="entry name" value="Subtilisin_inhibitor-like_sf"/>
</dbReference>
<protein>
    <submittedName>
        <fullName evidence="10">Subtilisin inhibitor-like</fullName>
    </submittedName>
</protein>
<evidence type="ECO:0000313" key="10">
    <source>
        <dbReference type="EMBL" id="TQI94142.1"/>
    </source>
</evidence>
<organism evidence="10 11">
    <name type="scientific">Amycolatopsis cihanbeyliensis</name>
    <dbReference type="NCBI Taxonomy" id="1128664"/>
    <lineage>
        <taxon>Bacteria</taxon>
        <taxon>Bacillati</taxon>
        <taxon>Actinomycetota</taxon>
        <taxon>Actinomycetes</taxon>
        <taxon>Pseudonocardiales</taxon>
        <taxon>Pseudonocardiaceae</taxon>
        <taxon>Amycolatopsis</taxon>
    </lineage>
</organism>
<dbReference type="RefSeq" id="WP_142003405.1">
    <property type="nucleotide sequence ID" value="NZ_VFML01000002.1"/>
</dbReference>
<dbReference type="Proteomes" id="UP000320876">
    <property type="component" value="Unassembled WGS sequence"/>
</dbReference>
<dbReference type="Pfam" id="PF00720">
    <property type="entry name" value="SSI"/>
    <property type="match status" value="1"/>
</dbReference>
<name>A0A542CTI7_AMYCI</name>
<evidence type="ECO:0000259" key="9">
    <source>
        <dbReference type="Pfam" id="PF00720"/>
    </source>
</evidence>
<dbReference type="EMBL" id="VFML01000002">
    <property type="protein sequence ID" value="TQI94142.1"/>
    <property type="molecule type" value="Genomic_DNA"/>
</dbReference>
<reference evidence="10 11" key="1">
    <citation type="submission" date="2019-06" db="EMBL/GenBank/DDBJ databases">
        <title>Sequencing the genomes of 1000 actinobacteria strains.</title>
        <authorList>
            <person name="Klenk H.-P."/>
        </authorList>
    </citation>
    <scope>NUCLEOTIDE SEQUENCE [LARGE SCALE GENOMIC DNA]</scope>
    <source>
        <strain evidence="10 11">DSM 45679</strain>
    </source>
</reference>
<dbReference type="PRINTS" id="PR00294">
    <property type="entry name" value="SSBTLNINHBTR"/>
</dbReference>
<dbReference type="GO" id="GO:0005576">
    <property type="term" value="C:extracellular region"/>
    <property type="evidence" value="ECO:0007669"/>
    <property type="project" value="UniProtKB-SubCell"/>
</dbReference>
<comment type="subcellular location">
    <subcellularLocation>
        <location evidence="1">Secreted</location>
    </subcellularLocation>
</comment>
<evidence type="ECO:0000256" key="1">
    <source>
        <dbReference type="ARBA" id="ARBA00004613"/>
    </source>
</evidence>
<evidence type="ECO:0000256" key="2">
    <source>
        <dbReference type="ARBA" id="ARBA00010472"/>
    </source>
</evidence>
<evidence type="ECO:0000256" key="4">
    <source>
        <dbReference type="ARBA" id="ARBA00022525"/>
    </source>
</evidence>
<sequence length="126" mass="13173">MALFPIEPLAVCALTLACIGGPSTPAGSEFTLTTETADGERTSVTLECQPSGGTHPQPGVACGALAMVWGDFDSLDDHPTRQACTLELAPVKAEAYGHWRGEPVDFSTTYSNPCVADAMSRGVFQP</sequence>
<dbReference type="SUPFAM" id="SSF55399">
    <property type="entry name" value="Subtilisin inhibitor"/>
    <property type="match status" value="1"/>
</dbReference>
<evidence type="ECO:0000256" key="5">
    <source>
        <dbReference type="ARBA" id="ARBA00022690"/>
    </source>
</evidence>
<dbReference type="InterPro" id="IPR000691">
    <property type="entry name" value="Prot_inh_I16_SSI"/>
</dbReference>
<dbReference type="AlphaFoldDB" id="A0A542CTI7"/>
<keyword evidence="11" id="KW-1185">Reference proteome</keyword>
<comment type="subunit">
    <text evidence="3">Homodimer.</text>
</comment>
<dbReference type="GO" id="GO:0004867">
    <property type="term" value="F:serine-type endopeptidase inhibitor activity"/>
    <property type="evidence" value="ECO:0007669"/>
    <property type="project" value="UniProtKB-KW"/>
</dbReference>
<feature type="domain" description="Subtilisin inhibitor" evidence="9">
    <location>
        <begin position="35"/>
        <end position="112"/>
    </location>
</feature>
<gene>
    <name evidence="10" type="ORF">FB471_6298</name>
</gene>
<dbReference type="Gene3D" id="3.30.350.10">
    <property type="entry name" value="Subtilisin inhibitor-like"/>
    <property type="match status" value="1"/>
</dbReference>
<keyword evidence="5 8" id="KW-0646">Protease inhibitor</keyword>
<comment type="caution">
    <text evidence="10">The sequence shown here is derived from an EMBL/GenBank/DDBJ whole genome shotgun (WGS) entry which is preliminary data.</text>
</comment>
<keyword evidence="6 8" id="KW-0722">Serine protease inhibitor</keyword>